<feature type="transmembrane region" description="Helical" evidence="7">
    <location>
        <begin position="331"/>
        <end position="360"/>
    </location>
</feature>
<keyword evidence="8" id="KW-0732">Signal</keyword>
<feature type="transmembrane region" description="Helical" evidence="7">
    <location>
        <begin position="216"/>
        <end position="239"/>
    </location>
</feature>
<feature type="transmembrane region" description="Helical" evidence="7">
    <location>
        <begin position="157"/>
        <end position="178"/>
    </location>
</feature>
<protein>
    <recommendedName>
        <fullName evidence="9">Major facilitator superfamily (MFS) profile domain-containing protein</fullName>
    </recommendedName>
</protein>
<evidence type="ECO:0000313" key="10">
    <source>
        <dbReference type="EMBL" id="GHH64015.1"/>
    </source>
</evidence>
<feature type="region of interest" description="Disordered" evidence="6">
    <location>
        <begin position="435"/>
        <end position="455"/>
    </location>
</feature>
<dbReference type="GO" id="GO:0022857">
    <property type="term" value="F:transmembrane transporter activity"/>
    <property type="evidence" value="ECO:0007669"/>
    <property type="project" value="InterPro"/>
</dbReference>
<feature type="compositionally biased region" description="Low complexity" evidence="6">
    <location>
        <begin position="440"/>
        <end position="449"/>
    </location>
</feature>
<dbReference type="Proteomes" id="UP000617734">
    <property type="component" value="Unassembled WGS sequence"/>
</dbReference>
<accession>A0A919FFP1</accession>
<evidence type="ECO:0000256" key="5">
    <source>
        <dbReference type="ARBA" id="ARBA00023136"/>
    </source>
</evidence>
<dbReference type="Pfam" id="PF07690">
    <property type="entry name" value="MFS_1"/>
    <property type="match status" value="1"/>
</dbReference>
<reference evidence="10" key="2">
    <citation type="submission" date="2020-09" db="EMBL/GenBank/DDBJ databases">
        <authorList>
            <person name="Sun Q."/>
            <person name="Ohkuma M."/>
        </authorList>
    </citation>
    <scope>NUCLEOTIDE SEQUENCE</scope>
    <source>
        <strain evidence="10">JCM 4646</strain>
    </source>
</reference>
<dbReference type="SUPFAM" id="SSF103473">
    <property type="entry name" value="MFS general substrate transporter"/>
    <property type="match status" value="1"/>
</dbReference>
<gene>
    <name evidence="10" type="ORF">GCM10018781_14320</name>
</gene>
<dbReference type="InterPro" id="IPR050189">
    <property type="entry name" value="MFS_Efflux_Transporters"/>
</dbReference>
<evidence type="ECO:0000313" key="11">
    <source>
        <dbReference type="Proteomes" id="UP000617734"/>
    </source>
</evidence>
<dbReference type="RefSeq" id="WP_190209939.1">
    <property type="nucleotide sequence ID" value="NZ_BNBO01000005.1"/>
</dbReference>
<dbReference type="EMBL" id="BNBO01000005">
    <property type="protein sequence ID" value="GHH64015.1"/>
    <property type="molecule type" value="Genomic_DNA"/>
</dbReference>
<feature type="domain" description="Major facilitator superfamily (MFS) profile" evidence="9">
    <location>
        <begin position="62"/>
        <end position="438"/>
    </location>
</feature>
<dbReference type="AlphaFoldDB" id="A0A919FFP1"/>
<evidence type="ECO:0000256" key="7">
    <source>
        <dbReference type="SAM" id="Phobius"/>
    </source>
</evidence>
<feature type="transmembrane region" description="Helical" evidence="7">
    <location>
        <begin position="126"/>
        <end position="145"/>
    </location>
</feature>
<dbReference type="PANTHER" id="PTHR43124">
    <property type="entry name" value="PURINE EFFLUX PUMP PBUE"/>
    <property type="match status" value="1"/>
</dbReference>
<feature type="transmembrane region" description="Helical" evidence="7">
    <location>
        <begin position="381"/>
        <end position="402"/>
    </location>
</feature>
<feature type="transmembrane region" description="Helical" evidence="7">
    <location>
        <begin position="98"/>
        <end position="120"/>
    </location>
</feature>
<feature type="signal peptide" evidence="8">
    <location>
        <begin position="1"/>
        <end position="21"/>
    </location>
</feature>
<reference evidence="10" key="1">
    <citation type="journal article" date="2014" name="Int. J. Syst. Evol. Microbiol.">
        <title>Complete genome sequence of Corynebacterium casei LMG S-19264T (=DSM 44701T), isolated from a smear-ripened cheese.</title>
        <authorList>
            <consortium name="US DOE Joint Genome Institute (JGI-PGF)"/>
            <person name="Walter F."/>
            <person name="Albersmeier A."/>
            <person name="Kalinowski J."/>
            <person name="Ruckert C."/>
        </authorList>
    </citation>
    <scope>NUCLEOTIDE SEQUENCE</scope>
    <source>
        <strain evidence="10">JCM 4646</strain>
    </source>
</reference>
<dbReference type="Gene3D" id="1.20.1250.20">
    <property type="entry name" value="MFS general substrate transporter like domains"/>
    <property type="match status" value="1"/>
</dbReference>
<evidence type="ECO:0000256" key="1">
    <source>
        <dbReference type="ARBA" id="ARBA00004651"/>
    </source>
</evidence>
<dbReference type="PROSITE" id="PS50850">
    <property type="entry name" value="MFS"/>
    <property type="match status" value="1"/>
</dbReference>
<feature type="transmembrane region" description="Helical" evidence="7">
    <location>
        <begin position="259"/>
        <end position="280"/>
    </location>
</feature>
<feature type="transmembrane region" description="Helical" evidence="7">
    <location>
        <begin position="64"/>
        <end position="86"/>
    </location>
</feature>
<feature type="compositionally biased region" description="Low complexity" evidence="6">
    <location>
        <begin position="14"/>
        <end position="53"/>
    </location>
</feature>
<dbReference type="GO" id="GO:0005886">
    <property type="term" value="C:plasma membrane"/>
    <property type="evidence" value="ECO:0007669"/>
    <property type="project" value="UniProtKB-SubCell"/>
</dbReference>
<keyword evidence="4 7" id="KW-1133">Transmembrane helix</keyword>
<evidence type="ECO:0000256" key="8">
    <source>
        <dbReference type="SAM" id="SignalP"/>
    </source>
</evidence>
<feature type="transmembrane region" description="Helical" evidence="7">
    <location>
        <begin position="408"/>
        <end position="428"/>
    </location>
</feature>
<feature type="transmembrane region" description="Helical" evidence="7">
    <location>
        <begin position="292"/>
        <end position="311"/>
    </location>
</feature>
<keyword evidence="2" id="KW-1003">Cell membrane</keyword>
<keyword evidence="5 7" id="KW-0472">Membrane</keyword>
<sequence>MRTTRAPLARPVLTASSASSASSTPAASGAASAPAGPAPAAAPDTATSPGPAARSGRTARPALAALSLGYFTLGTASLAVVGLGGPIGRDLHTAPGSVGVLVSVFALTFALAAPLAPAVLGRLDRRAVLLLGLALMAAGGALSALAPSYAVLAAARVLAGLGGAVFGPASSAVGSLIVPEEHRSRALATVFAGMTVAAVLGVPLSAYLGGAVGWRWTLAGIAAATLLALVLVAALVPAVPAGEPPTAAAYRRLLATPGAAATVLTTLLYMAAQFTVYGVAGAYVAARFGASAGAVTLVLFAFGLCGVAGNACGARLSARLGGARTVTLTQLGLAAAFLGLLAAPGALPAAVLLFALWAFFSQLYQAPQQARLIALAPAQRGLLLALNASMLYVGISLGSLLAGTFLPALGAGPLPALGLLPLALAGLAHRASVRRTDRTAPASSAAGAAREGVTR</sequence>
<feature type="transmembrane region" description="Helical" evidence="7">
    <location>
        <begin position="190"/>
        <end position="209"/>
    </location>
</feature>
<evidence type="ECO:0000256" key="4">
    <source>
        <dbReference type="ARBA" id="ARBA00022989"/>
    </source>
</evidence>
<dbReference type="GeneID" id="95351931"/>
<proteinExistence type="predicted"/>
<keyword evidence="11" id="KW-1185">Reference proteome</keyword>
<evidence type="ECO:0000256" key="6">
    <source>
        <dbReference type="SAM" id="MobiDB-lite"/>
    </source>
</evidence>
<feature type="region of interest" description="Disordered" evidence="6">
    <location>
        <begin position="1"/>
        <end position="56"/>
    </location>
</feature>
<evidence type="ECO:0000256" key="2">
    <source>
        <dbReference type="ARBA" id="ARBA00022475"/>
    </source>
</evidence>
<dbReference type="InterPro" id="IPR011701">
    <property type="entry name" value="MFS"/>
</dbReference>
<name>A0A919FFP1_9ACTN</name>
<dbReference type="InterPro" id="IPR020846">
    <property type="entry name" value="MFS_dom"/>
</dbReference>
<dbReference type="InterPro" id="IPR036259">
    <property type="entry name" value="MFS_trans_sf"/>
</dbReference>
<evidence type="ECO:0000259" key="9">
    <source>
        <dbReference type="PROSITE" id="PS50850"/>
    </source>
</evidence>
<comment type="caution">
    <text evidence="10">The sequence shown here is derived from an EMBL/GenBank/DDBJ whole genome shotgun (WGS) entry which is preliminary data.</text>
</comment>
<feature type="chain" id="PRO_5039044348" description="Major facilitator superfamily (MFS) profile domain-containing protein" evidence="8">
    <location>
        <begin position="22"/>
        <end position="455"/>
    </location>
</feature>
<evidence type="ECO:0000256" key="3">
    <source>
        <dbReference type="ARBA" id="ARBA00022692"/>
    </source>
</evidence>
<organism evidence="10 11">
    <name type="scientific">Kitasatospora indigofera</name>
    <dbReference type="NCBI Taxonomy" id="67307"/>
    <lineage>
        <taxon>Bacteria</taxon>
        <taxon>Bacillati</taxon>
        <taxon>Actinomycetota</taxon>
        <taxon>Actinomycetes</taxon>
        <taxon>Kitasatosporales</taxon>
        <taxon>Streptomycetaceae</taxon>
        <taxon>Kitasatospora</taxon>
    </lineage>
</organism>
<keyword evidence="3 7" id="KW-0812">Transmembrane</keyword>
<dbReference type="PANTHER" id="PTHR43124:SF10">
    <property type="entry name" value="PURINE EFFLUX PUMP PBUE"/>
    <property type="match status" value="1"/>
</dbReference>
<comment type="subcellular location">
    <subcellularLocation>
        <location evidence="1">Cell membrane</location>
        <topology evidence="1">Multi-pass membrane protein</topology>
    </subcellularLocation>
</comment>